<evidence type="ECO:0000259" key="10">
    <source>
        <dbReference type="Pfam" id="PF02366"/>
    </source>
</evidence>
<feature type="transmembrane region" description="Helical" evidence="9">
    <location>
        <begin position="456"/>
        <end position="474"/>
    </location>
</feature>
<feature type="transmembrane region" description="Helical" evidence="9">
    <location>
        <begin position="111"/>
        <end position="131"/>
    </location>
</feature>
<dbReference type="STRING" id="391625.PPSIR1_27468"/>
<reference evidence="11 12" key="1">
    <citation type="submission" date="2007-06" db="EMBL/GenBank/DDBJ databases">
        <authorList>
            <person name="Shimkets L."/>
            <person name="Ferriera S."/>
            <person name="Johnson J."/>
            <person name="Kravitz S."/>
            <person name="Beeson K."/>
            <person name="Sutton G."/>
            <person name="Rogers Y.-H."/>
            <person name="Friedman R."/>
            <person name="Frazier M."/>
            <person name="Venter J.C."/>
        </authorList>
    </citation>
    <scope>NUCLEOTIDE SEQUENCE [LARGE SCALE GENOMIC DNA]</scope>
    <source>
        <strain evidence="11 12">SIR-1</strain>
    </source>
</reference>
<feature type="domain" description="ArnT-like N-terminal" evidence="10">
    <location>
        <begin position="97"/>
        <end position="258"/>
    </location>
</feature>
<evidence type="ECO:0000256" key="7">
    <source>
        <dbReference type="ARBA" id="ARBA00023136"/>
    </source>
</evidence>
<dbReference type="AlphaFoldDB" id="A6G4Q8"/>
<comment type="caution">
    <text evidence="11">The sequence shown here is derived from an EMBL/GenBank/DDBJ whole genome shotgun (WGS) entry which is preliminary data.</text>
</comment>
<keyword evidence="7 9" id="KW-0472">Membrane</keyword>
<feature type="region of interest" description="Disordered" evidence="8">
    <location>
        <begin position="512"/>
        <end position="545"/>
    </location>
</feature>
<organism evidence="11 12">
    <name type="scientific">Plesiocystis pacifica SIR-1</name>
    <dbReference type="NCBI Taxonomy" id="391625"/>
    <lineage>
        <taxon>Bacteria</taxon>
        <taxon>Pseudomonadati</taxon>
        <taxon>Myxococcota</taxon>
        <taxon>Polyangia</taxon>
        <taxon>Nannocystales</taxon>
        <taxon>Nannocystaceae</taxon>
        <taxon>Plesiocystis</taxon>
    </lineage>
</organism>
<evidence type="ECO:0000256" key="3">
    <source>
        <dbReference type="ARBA" id="ARBA00022676"/>
    </source>
</evidence>
<dbReference type="RefSeq" id="WP_006971707.1">
    <property type="nucleotide sequence ID" value="NZ_ABCS01000022.1"/>
</dbReference>
<feature type="compositionally biased region" description="Acidic residues" evidence="8">
    <location>
        <begin position="536"/>
        <end position="545"/>
    </location>
</feature>
<dbReference type="InterPro" id="IPR003342">
    <property type="entry name" value="ArnT-like_N"/>
</dbReference>
<dbReference type="OrthoDB" id="5483551at2"/>
<protein>
    <recommendedName>
        <fullName evidence="10">ArnT-like N-terminal domain-containing protein</fullName>
    </recommendedName>
</protein>
<keyword evidence="5 9" id="KW-0812">Transmembrane</keyword>
<feature type="transmembrane region" description="Helical" evidence="9">
    <location>
        <begin position="481"/>
        <end position="498"/>
    </location>
</feature>
<comment type="subcellular location">
    <subcellularLocation>
        <location evidence="1">Cell membrane</location>
        <topology evidence="1">Multi-pass membrane protein</topology>
    </subcellularLocation>
</comment>
<evidence type="ECO:0000313" key="11">
    <source>
        <dbReference type="EMBL" id="EDM79178.1"/>
    </source>
</evidence>
<feature type="transmembrane region" description="Helical" evidence="9">
    <location>
        <begin position="433"/>
        <end position="450"/>
    </location>
</feature>
<dbReference type="Proteomes" id="UP000005801">
    <property type="component" value="Unassembled WGS sequence"/>
</dbReference>
<evidence type="ECO:0000256" key="6">
    <source>
        <dbReference type="ARBA" id="ARBA00022989"/>
    </source>
</evidence>
<evidence type="ECO:0000256" key="8">
    <source>
        <dbReference type="SAM" id="MobiDB-lite"/>
    </source>
</evidence>
<evidence type="ECO:0000256" key="1">
    <source>
        <dbReference type="ARBA" id="ARBA00004651"/>
    </source>
</evidence>
<keyword evidence="3" id="KW-0328">Glycosyltransferase</keyword>
<dbReference type="EMBL" id="ABCS01000022">
    <property type="protein sequence ID" value="EDM79178.1"/>
    <property type="molecule type" value="Genomic_DNA"/>
</dbReference>
<feature type="compositionally biased region" description="Basic and acidic residues" evidence="8">
    <location>
        <begin position="522"/>
        <end position="532"/>
    </location>
</feature>
<sequence>MKNATANDAPAPSFLVRALSGTIEWFAADRKRRWWMLILFVAALIVRLRWNLEVHPPGQFLYSDMAGYSGRADAILRDPLSTREYDAFFPFGTAWVLAAIKYVFGTENFEAIAIFYALIGAAIVAFAYGIADRVMGERVRWVAPAVGVLLVFYYPIVSIGGYILSELPFSFCMMGSILLLLRVVEEGKYRHALLLGFLLGCGALIRSQMIAAVGLVGLYWLASLLIEPRPFEKLTWKHIVCVGIPLVLLLGMSAVRFHAHTGRKGLVSENSTINLIFGRCHNKGIYSRPDGNGHGTVRFAPPPLIQFEIHSAKHPDHFFRTHSVWAEHPEPMEDVEGFAIDGIGCAKRGCKLPGSEIEYNGYIGDGDIHRTIVKECIERGGLKLQAYYTLTHWAMLWNYNRMWPDDANPRPRPVAKEEGWKARQLHWARFHRYVLMVPALLGLFFVFAPRRRGKEALVALNLWALMVIAGIWIGGVRFRSPYDPVIILLAGFVYGLVWEKVRDFALVRMGKEPLSPQPNAKADAKPDAKPESEPAPADDDASEAP</sequence>
<evidence type="ECO:0000256" key="4">
    <source>
        <dbReference type="ARBA" id="ARBA00022679"/>
    </source>
</evidence>
<dbReference type="GO" id="GO:0005886">
    <property type="term" value="C:plasma membrane"/>
    <property type="evidence" value="ECO:0007669"/>
    <property type="project" value="UniProtKB-SubCell"/>
</dbReference>
<proteinExistence type="predicted"/>
<keyword evidence="2" id="KW-1003">Cell membrane</keyword>
<keyword evidence="6 9" id="KW-1133">Transmembrane helix</keyword>
<feature type="transmembrane region" description="Helical" evidence="9">
    <location>
        <begin position="34"/>
        <end position="50"/>
    </location>
</feature>
<evidence type="ECO:0000256" key="5">
    <source>
        <dbReference type="ARBA" id="ARBA00022692"/>
    </source>
</evidence>
<evidence type="ECO:0000256" key="9">
    <source>
        <dbReference type="SAM" id="Phobius"/>
    </source>
</evidence>
<dbReference type="GO" id="GO:0016763">
    <property type="term" value="F:pentosyltransferase activity"/>
    <property type="evidence" value="ECO:0007669"/>
    <property type="project" value="TreeGrafter"/>
</dbReference>
<evidence type="ECO:0000313" key="12">
    <source>
        <dbReference type="Proteomes" id="UP000005801"/>
    </source>
</evidence>
<dbReference type="GO" id="GO:0009103">
    <property type="term" value="P:lipopolysaccharide biosynthetic process"/>
    <property type="evidence" value="ECO:0007669"/>
    <property type="project" value="UniProtKB-ARBA"/>
</dbReference>
<feature type="transmembrane region" description="Helical" evidence="9">
    <location>
        <begin position="193"/>
        <end position="222"/>
    </location>
</feature>
<dbReference type="InterPro" id="IPR050297">
    <property type="entry name" value="LipidA_mod_glycosyltrf_83"/>
</dbReference>
<keyword evidence="12" id="KW-1185">Reference proteome</keyword>
<accession>A6G4Q8</accession>
<keyword evidence="4" id="KW-0808">Transferase</keyword>
<feature type="transmembrane region" description="Helical" evidence="9">
    <location>
        <begin position="138"/>
        <end position="156"/>
    </location>
</feature>
<gene>
    <name evidence="11" type="ORF">PPSIR1_27468</name>
</gene>
<evidence type="ECO:0000256" key="2">
    <source>
        <dbReference type="ARBA" id="ARBA00022475"/>
    </source>
</evidence>
<dbReference type="PANTHER" id="PTHR33908">
    <property type="entry name" value="MANNOSYLTRANSFERASE YKCB-RELATED"/>
    <property type="match status" value="1"/>
</dbReference>
<name>A6G4Q8_9BACT</name>
<feature type="transmembrane region" description="Helical" evidence="9">
    <location>
        <begin position="234"/>
        <end position="255"/>
    </location>
</feature>
<dbReference type="Pfam" id="PF02366">
    <property type="entry name" value="PMT"/>
    <property type="match status" value="1"/>
</dbReference>
<dbReference type="PANTHER" id="PTHR33908:SF11">
    <property type="entry name" value="MEMBRANE PROTEIN"/>
    <property type="match status" value="1"/>
</dbReference>